<dbReference type="CDD" id="cd16017">
    <property type="entry name" value="LptA"/>
    <property type="match status" value="1"/>
</dbReference>
<dbReference type="SUPFAM" id="SSF53649">
    <property type="entry name" value="Alkaline phosphatase-like"/>
    <property type="match status" value="1"/>
</dbReference>
<evidence type="ECO:0000313" key="10">
    <source>
        <dbReference type="EMBL" id="OOF67847.1"/>
    </source>
</evidence>
<evidence type="ECO:0000256" key="5">
    <source>
        <dbReference type="ARBA" id="ARBA00022989"/>
    </source>
</evidence>
<evidence type="ECO:0000256" key="2">
    <source>
        <dbReference type="ARBA" id="ARBA00022475"/>
    </source>
</evidence>
<feature type="transmembrane region" description="Helical" evidence="8">
    <location>
        <begin position="101"/>
        <end position="123"/>
    </location>
</feature>
<dbReference type="InterPro" id="IPR017850">
    <property type="entry name" value="Alkaline_phosphatase_core_sf"/>
</dbReference>
<comment type="subcellular location">
    <subcellularLocation>
        <location evidence="1">Cell membrane</location>
        <topology evidence="1">Multi-pass membrane protein</topology>
    </subcellularLocation>
</comment>
<reference evidence="10 11" key="1">
    <citation type="submission" date="2016-10" db="EMBL/GenBank/DDBJ databases">
        <title>Rodentibacter gen. nov. and new species.</title>
        <authorList>
            <person name="Christensen H."/>
        </authorList>
    </citation>
    <scope>NUCLEOTIDE SEQUENCE [LARGE SCALE GENOMIC DNA]</scope>
    <source>
        <strain evidence="10 11">1998236014</strain>
    </source>
</reference>
<dbReference type="InterPro" id="IPR058130">
    <property type="entry name" value="PEA_transf_C"/>
</dbReference>
<keyword evidence="6 8" id="KW-0472">Membrane</keyword>
<dbReference type="RefSeq" id="WP_077464196.1">
    <property type="nucleotide sequence ID" value="NZ_MLAA01000038.1"/>
</dbReference>
<accession>A0ABX3KWN9</accession>
<dbReference type="Pfam" id="PF00884">
    <property type="entry name" value="Sulfatase"/>
    <property type="match status" value="1"/>
</dbReference>
<organism evidence="10 11">
    <name type="scientific">Rodentibacter caecimuris</name>
    <dbReference type="NCBI Taxonomy" id="1796644"/>
    <lineage>
        <taxon>Bacteria</taxon>
        <taxon>Pseudomonadati</taxon>
        <taxon>Pseudomonadota</taxon>
        <taxon>Gammaproteobacteria</taxon>
        <taxon>Pasteurellales</taxon>
        <taxon>Pasteurellaceae</taxon>
        <taxon>Rodentibacter</taxon>
    </lineage>
</organism>
<evidence type="ECO:0000256" key="3">
    <source>
        <dbReference type="ARBA" id="ARBA00022679"/>
    </source>
</evidence>
<keyword evidence="11" id="KW-1185">Reference proteome</keyword>
<keyword evidence="2" id="KW-1003">Cell membrane</keyword>
<protein>
    <recommendedName>
        <fullName evidence="9">Sulfatase N-terminal domain-containing protein</fullName>
    </recommendedName>
</protein>
<keyword evidence="5 8" id="KW-1133">Transmembrane helix</keyword>
<evidence type="ECO:0000256" key="4">
    <source>
        <dbReference type="ARBA" id="ARBA00022692"/>
    </source>
</evidence>
<dbReference type="InterPro" id="IPR000917">
    <property type="entry name" value="Sulfatase_N"/>
</dbReference>
<sequence length="519" mass="59516">MTTLKTPSILTALFALICLLSSAYLLLLGTGMFLSPTIKQIGLVSIFIIALSSSKKSFWFILMPLVFLHALYTPIGLNFGAPSYQYIASIFSTDILETKEFLLQIPFTSYLTSLAIPLLVFVYYKSAVKIGLNFFRNRTFIVLSMLLVGYYLPIAQPLKETLSATFSVFDEVNRLKNLESQSQWGTSTLKDSRYQDYILIIGESARKDYHHTFGYPIENTPFMSSTKGTLIDGFTSGGTNTVASLRLMLTKPDKQNWQPNYGLSLVDLIKSAGIYTYWLSNQGYLGEYDTPVAALAAKSDEVFFLKKGGSFNSTNYSDFDLLPKLNQIIEQPTQHKRFIVLHLYGSHPLACDRLEDYRKIFTNEEILPKYHYLNCYISSIQKTDEMLQRVYETLEKNYQKTERPFSMIYFADHGLCHQKNEKEILFNQNCFSRLHYQVPLIKISSDDKTRQQYNVFKSGLNFVEGIANWIGIKNPLLDENIDLFSNQSDQNDYGLNKRIQQKHRKDEDPAIDIRPGIYK</sequence>
<proteinExistence type="inferred from homology"/>
<gene>
    <name evidence="10" type="ORF">BKG89_08875</name>
</gene>
<feature type="domain" description="Sulfatase N-terminal" evidence="9">
    <location>
        <begin position="195"/>
        <end position="472"/>
    </location>
</feature>
<feature type="transmembrane region" description="Helical" evidence="8">
    <location>
        <begin position="135"/>
        <end position="152"/>
    </location>
</feature>
<evidence type="ECO:0000256" key="8">
    <source>
        <dbReference type="SAM" id="Phobius"/>
    </source>
</evidence>
<dbReference type="PANTHER" id="PTHR30443">
    <property type="entry name" value="INNER MEMBRANE PROTEIN"/>
    <property type="match status" value="1"/>
</dbReference>
<comment type="similarity">
    <text evidence="7">Belongs to the phosphoethanolamine transferase family.</text>
</comment>
<evidence type="ECO:0000256" key="6">
    <source>
        <dbReference type="ARBA" id="ARBA00023136"/>
    </source>
</evidence>
<name>A0ABX3KWN9_9PAST</name>
<keyword evidence="3" id="KW-0808">Transferase</keyword>
<feature type="transmembrane region" description="Helical" evidence="8">
    <location>
        <begin position="33"/>
        <end position="51"/>
    </location>
</feature>
<dbReference type="InterPro" id="IPR040423">
    <property type="entry name" value="PEA_transferase"/>
</dbReference>
<dbReference type="PANTHER" id="PTHR30443:SF4">
    <property type="entry name" value="PHOSPHOETHANOLAMINE TRANSFERASE OPGE-RELATED"/>
    <property type="match status" value="1"/>
</dbReference>
<feature type="transmembrane region" description="Helical" evidence="8">
    <location>
        <begin position="58"/>
        <end position="81"/>
    </location>
</feature>
<dbReference type="EMBL" id="MLAA01000038">
    <property type="protein sequence ID" value="OOF67847.1"/>
    <property type="molecule type" value="Genomic_DNA"/>
</dbReference>
<dbReference type="Gene3D" id="3.40.720.10">
    <property type="entry name" value="Alkaline Phosphatase, subunit A"/>
    <property type="match status" value="1"/>
</dbReference>
<comment type="caution">
    <text evidence="10">The sequence shown here is derived from an EMBL/GenBank/DDBJ whole genome shotgun (WGS) entry which is preliminary data.</text>
</comment>
<evidence type="ECO:0000259" key="9">
    <source>
        <dbReference type="Pfam" id="PF00884"/>
    </source>
</evidence>
<keyword evidence="4 8" id="KW-0812">Transmembrane</keyword>
<evidence type="ECO:0000256" key="7">
    <source>
        <dbReference type="ARBA" id="ARBA00038481"/>
    </source>
</evidence>
<evidence type="ECO:0000313" key="11">
    <source>
        <dbReference type="Proteomes" id="UP000188820"/>
    </source>
</evidence>
<dbReference type="Proteomes" id="UP000188820">
    <property type="component" value="Unassembled WGS sequence"/>
</dbReference>
<evidence type="ECO:0000256" key="1">
    <source>
        <dbReference type="ARBA" id="ARBA00004651"/>
    </source>
</evidence>